<keyword evidence="2" id="KW-0288">FMN</keyword>
<evidence type="ECO:0000313" key="5">
    <source>
        <dbReference type="EMBL" id="KON29352.1"/>
    </source>
</evidence>
<keyword evidence="1" id="KW-0285">Flavoprotein</keyword>
<dbReference type="PANTHER" id="PTHR23026:SF90">
    <property type="entry name" value="IODOTYROSINE DEIODINASE 1"/>
    <property type="match status" value="1"/>
</dbReference>
<dbReference type="SUPFAM" id="SSF55469">
    <property type="entry name" value="FMN-dependent nitroreductase-like"/>
    <property type="match status" value="1"/>
</dbReference>
<proteinExistence type="predicted"/>
<protein>
    <recommendedName>
        <fullName evidence="4">Nitroreductase domain-containing protein</fullName>
    </recommendedName>
</protein>
<dbReference type="InterPro" id="IPR000415">
    <property type="entry name" value="Nitroreductase-like"/>
</dbReference>
<dbReference type="Pfam" id="PF00881">
    <property type="entry name" value="Nitroreductase"/>
    <property type="match status" value="2"/>
</dbReference>
<gene>
    <name evidence="5" type="ORF">AC482_06705</name>
</gene>
<organism evidence="5 6">
    <name type="scientific">miscellaneous Crenarchaeota group-15 archaeon DG-45</name>
    <dbReference type="NCBI Taxonomy" id="1685127"/>
    <lineage>
        <taxon>Archaea</taxon>
        <taxon>Candidatus Bathyarchaeota</taxon>
        <taxon>MCG-15</taxon>
    </lineage>
</organism>
<keyword evidence="3" id="KW-0560">Oxidoreductase</keyword>
<dbReference type="InterPro" id="IPR050627">
    <property type="entry name" value="Nitroreductase/BluB"/>
</dbReference>
<sequence>MLSEPVKVFGLTEQELLEADPVVLRTLIHERAHHTIEVLIYRIMAGKMGVPANFGETVGFLLDIWRRRGLPTDEPDIQWALNYLGLARMLRTGGTVELDTEQPEPFDEDEMRAVEKLLYERRSIRQWAPRPVPEEMIRKILYAGLMAPQGCNVGSTRFIVLRDPGEWKLVRSDIPLENGVMILICQEMRVYYTVGFEKSVPHNIYFDAAAAADHMCLMAHALGLGGVWLTHGEETQRRIREHFGLPETFVTRCHIHVGWPAEAPIKSARTSLDQVIVKKRD</sequence>
<evidence type="ECO:0000256" key="1">
    <source>
        <dbReference type="ARBA" id="ARBA00022630"/>
    </source>
</evidence>
<feature type="domain" description="Nitroreductase" evidence="4">
    <location>
        <begin position="166"/>
        <end position="259"/>
    </location>
</feature>
<evidence type="ECO:0000313" key="6">
    <source>
        <dbReference type="Proteomes" id="UP000037210"/>
    </source>
</evidence>
<reference evidence="5 6" key="1">
    <citation type="submission" date="2015-06" db="EMBL/GenBank/DDBJ databases">
        <title>New insights into the roles of widespread benthic archaea in carbon and nitrogen cycling.</title>
        <authorList>
            <person name="Lazar C.S."/>
            <person name="Baker B.J."/>
            <person name="Seitz K.W."/>
            <person name="Hyde A.S."/>
            <person name="Dick G.J."/>
            <person name="Hinrichs K.-U."/>
            <person name="Teske A.P."/>
        </authorList>
    </citation>
    <scope>NUCLEOTIDE SEQUENCE [LARGE SCALE GENOMIC DNA]</scope>
    <source>
        <strain evidence="5">DG-45</strain>
    </source>
</reference>
<dbReference type="AlphaFoldDB" id="A0A0M0BL83"/>
<accession>A0A0M0BL83</accession>
<dbReference type="InterPro" id="IPR029479">
    <property type="entry name" value="Nitroreductase"/>
</dbReference>
<dbReference type="GO" id="GO:0016491">
    <property type="term" value="F:oxidoreductase activity"/>
    <property type="evidence" value="ECO:0007669"/>
    <property type="project" value="UniProtKB-KW"/>
</dbReference>
<feature type="domain" description="Nitroreductase" evidence="4">
    <location>
        <begin position="119"/>
        <end position="163"/>
    </location>
</feature>
<evidence type="ECO:0000256" key="3">
    <source>
        <dbReference type="ARBA" id="ARBA00023002"/>
    </source>
</evidence>
<name>A0A0M0BL83_9ARCH</name>
<dbReference type="EMBL" id="LFWZ01000067">
    <property type="protein sequence ID" value="KON29352.1"/>
    <property type="molecule type" value="Genomic_DNA"/>
</dbReference>
<evidence type="ECO:0000256" key="2">
    <source>
        <dbReference type="ARBA" id="ARBA00022643"/>
    </source>
</evidence>
<comment type="caution">
    <text evidence="5">The sequence shown here is derived from an EMBL/GenBank/DDBJ whole genome shotgun (WGS) entry which is preliminary data.</text>
</comment>
<dbReference type="PANTHER" id="PTHR23026">
    <property type="entry name" value="NADPH NITROREDUCTASE"/>
    <property type="match status" value="1"/>
</dbReference>
<evidence type="ECO:0000259" key="4">
    <source>
        <dbReference type="Pfam" id="PF00881"/>
    </source>
</evidence>
<dbReference type="Gene3D" id="3.40.109.10">
    <property type="entry name" value="NADH Oxidase"/>
    <property type="match status" value="1"/>
</dbReference>
<dbReference type="Proteomes" id="UP000037210">
    <property type="component" value="Unassembled WGS sequence"/>
</dbReference>